<dbReference type="PANTHER" id="PTHR18964:SF149">
    <property type="entry name" value="BIFUNCTIONAL UDP-N-ACETYLGLUCOSAMINE 2-EPIMERASE_N-ACETYLMANNOSAMINE KINASE"/>
    <property type="match status" value="1"/>
</dbReference>
<dbReference type="HOGENOM" id="CLU_036604_0_1_9"/>
<evidence type="ECO:0000256" key="3">
    <source>
        <dbReference type="ARBA" id="ARBA00014701"/>
    </source>
</evidence>
<keyword evidence="4" id="KW-0808">Transferase</keyword>
<dbReference type="Gene3D" id="3.30.420.40">
    <property type="match status" value="2"/>
</dbReference>
<protein>
    <recommendedName>
        <fullName evidence="3">Glucokinase</fullName>
        <ecNumber evidence="2">2.7.1.2</ecNumber>
    </recommendedName>
    <alternativeName>
        <fullName evidence="8">Glucose kinase</fullName>
    </alternativeName>
</protein>
<sequence length="327" mass="35092">MSGQYIIAIDLGGQSAKIAIVDLDGQIRQKWSIHTNILDKGQHIVPDIIASIKDHLDLYQLEEKNLLGIGMGSPGSVNQQAGTVHGAFNLNWEDQQDLASAFHQAFDLPFYLENDANIAALGEQRQGAGHNQAHVVLITLGTGIGGGIIIDDQIYHGQQGSAGEVGHMILNKDSHIQCTCGRYGCFEALASATGLNNLAREYSQRFSGQSAIKEAIDSGQEVTAKEIIQASQDNDLFAQKIFDEYTSYLGQGCANLIDILTPACIILGGGISKAGDYLLKAVRAKCEQYVFKALEGQTEIVLAELGNDAALIGAAELVKTHERLTKA</sequence>
<gene>
    <name evidence="9" type="ORF">HMPREF9708_01435</name>
</gene>
<evidence type="ECO:0000256" key="7">
    <source>
        <dbReference type="ARBA" id="ARBA00022840"/>
    </source>
</evidence>
<dbReference type="RefSeq" id="WP_006309647.1">
    <property type="nucleotide sequence ID" value="NZ_JH601133.1"/>
</dbReference>
<dbReference type="OrthoDB" id="9810372at2"/>
<dbReference type="STRING" id="883113.HMPREF9708_01435"/>
<dbReference type="InterPro" id="IPR000600">
    <property type="entry name" value="ROK"/>
</dbReference>
<dbReference type="Proteomes" id="UP000006190">
    <property type="component" value="Unassembled WGS sequence"/>
</dbReference>
<dbReference type="EMBL" id="AGEG01000016">
    <property type="protein sequence ID" value="EHR36174.1"/>
    <property type="molecule type" value="Genomic_DNA"/>
</dbReference>
<evidence type="ECO:0000256" key="8">
    <source>
        <dbReference type="ARBA" id="ARBA00032386"/>
    </source>
</evidence>
<keyword evidence="7" id="KW-0067">ATP-binding</keyword>
<name>H3NKP6_9LACT</name>
<accession>H3NKP6</accession>
<dbReference type="InterPro" id="IPR004654">
    <property type="entry name" value="ROK_glcA"/>
</dbReference>
<dbReference type="SUPFAM" id="SSF53067">
    <property type="entry name" value="Actin-like ATPase domain"/>
    <property type="match status" value="1"/>
</dbReference>
<dbReference type="AlphaFoldDB" id="H3NKP6"/>
<evidence type="ECO:0000256" key="2">
    <source>
        <dbReference type="ARBA" id="ARBA00012323"/>
    </source>
</evidence>
<dbReference type="PROSITE" id="PS01125">
    <property type="entry name" value="ROK"/>
    <property type="match status" value="1"/>
</dbReference>
<reference evidence="9 10" key="1">
    <citation type="submission" date="2012-01" db="EMBL/GenBank/DDBJ databases">
        <title>The Genome Sequence of Facklamia languida CCUG 37842.</title>
        <authorList>
            <consortium name="The Broad Institute Genome Sequencing Platform"/>
            <person name="Earl A."/>
            <person name="Ward D."/>
            <person name="Feldgarden M."/>
            <person name="Gevers D."/>
            <person name="Huys G."/>
            <person name="Young S.K."/>
            <person name="Zeng Q."/>
            <person name="Gargeya S."/>
            <person name="Fitzgerald M."/>
            <person name="Haas B."/>
            <person name="Abouelleil A."/>
            <person name="Alvarado L."/>
            <person name="Arachchi H.M."/>
            <person name="Berlin A."/>
            <person name="Chapman S.B."/>
            <person name="Gearin G."/>
            <person name="Goldberg J."/>
            <person name="Griggs A."/>
            <person name="Gujja S."/>
            <person name="Hansen M."/>
            <person name="Heiman D."/>
            <person name="Howarth C."/>
            <person name="Larimer J."/>
            <person name="Lui A."/>
            <person name="MacDonald P.J.P."/>
            <person name="McCowen C."/>
            <person name="Montmayeur A."/>
            <person name="Murphy C."/>
            <person name="Neiman D."/>
            <person name="Pearson M."/>
            <person name="Priest M."/>
            <person name="Roberts A."/>
            <person name="Saif S."/>
            <person name="Shea T."/>
            <person name="Sisk P."/>
            <person name="Stolte C."/>
            <person name="Sykes S."/>
            <person name="Wortman J."/>
            <person name="Nusbaum C."/>
            <person name="Birren B."/>
        </authorList>
    </citation>
    <scope>NUCLEOTIDE SEQUENCE [LARGE SCALE GENOMIC DNA]</scope>
    <source>
        <strain evidence="9 10">CCUG 37842</strain>
    </source>
</reference>
<dbReference type="GO" id="GO:0006096">
    <property type="term" value="P:glycolytic process"/>
    <property type="evidence" value="ECO:0007669"/>
    <property type="project" value="InterPro"/>
</dbReference>
<evidence type="ECO:0000256" key="1">
    <source>
        <dbReference type="ARBA" id="ARBA00006479"/>
    </source>
</evidence>
<dbReference type="GO" id="GO:0004340">
    <property type="term" value="F:glucokinase activity"/>
    <property type="evidence" value="ECO:0007669"/>
    <property type="project" value="UniProtKB-EC"/>
</dbReference>
<dbReference type="eggNOG" id="COG1940">
    <property type="taxonomic scope" value="Bacteria"/>
</dbReference>
<dbReference type="GO" id="GO:0005524">
    <property type="term" value="F:ATP binding"/>
    <property type="evidence" value="ECO:0007669"/>
    <property type="project" value="UniProtKB-KW"/>
</dbReference>
<dbReference type="PANTHER" id="PTHR18964">
    <property type="entry name" value="ROK (REPRESSOR, ORF, KINASE) FAMILY"/>
    <property type="match status" value="1"/>
</dbReference>
<comment type="similarity">
    <text evidence="1">Belongs to the ROK (NagC/XylR) family.</text>
</comment>
<dbReference type="PATRIC" id="fig|883113.3.peg.1433"/>
<keyword evidence="10" id="KW-1185">Reference proteome</keyword>
<dbReference type="GO" id="GO:0005737">
    <property type="term" value="C:cytoplasm"/>
    <property type="evidence" value="ECO:0007669"/>
    <property type="project" value="InterPro"/>
</dbReference>
<dbReference type="NCBIfam" id="TIGR00744">
    <property type="entry name" value="ROK_glcA_fam"/>
    <property type="match status" value="1"/>
</dbReference>
<evidence type="ECO:0000256" key="5">
    <source>
        <dbReference type="ARBA" id="ARBA00022741"/>
    </source>
</evidence>
<evidence type="ECO:0000313" key="10">
    <source>
        <dbReference type="Proteomes" id="UP000006190"/>
    </source>
</evidence>
<keyword evidence="6 9" id="KW-0418">Kinase</keyword>
<dbReference type="Pfam" id="PF00480">
    <property type="entry name" value="ROK"/>
    <property type="match status" value="1"/>
</dbReference>
<dbReference type="InterPro" id="IPR049874">
    <property type="entry name" value="ROK_cs"/>
</dbReference>
<organism evidence="9 10">
    <name type="scientific">Facklamia languida CCUG 37842</name>
    <dbReference type="NCBI Taxonomy" id="883113"/>
    <lineage>
        <taxon>Bacteria</taxon>
        <taxon>Bacillati</taxon>
        <taxon>Bacillota</taxon>
        <taxon>Bacilli</taxon>
        <taxon>Lactobacillales</taxon>
        <taxon>Aerococcaceae</taxon>
        <taxon>Facklamia</taxon>
    </lineage>
</organism>
<dbReference type="EC" id="2.7.1.2" evidence="2"/>
<keyword evidence="5" id="KW-0547">Nucleotide-binding</keyword>
<comment type="caution">
    <text evidence="9">The sequence shown here is derived from an EMBL/GenBank/DDBJ whole genome shotgun (WGS) entry which is preliminary data.</text>
</comment>
<evidence type="ECO:0000313" key="9">
    <source>
        <dbReference type="EMBL" id="EHR36174.1"/>
    </source>
</evidence>
<proteinExistence type="inferred from homology"/>
<evidence type="ECO:0000256" key="6">
    <source>
        <dbReference type="ARBA" id="ARBA00022777"/>
    </source>
</evidence>
<dbReference type="InterPro" id="IPR043129">
    <property type="entry name" value="ATPase_NBD"/>
</dbReference>
<evidence type="ECO:0000256" key="4">
    <source>
        <dbReference type="ARBA" id="ARBA00022679"/>
    </source>
</evidence>